<feature type="transmembrane region" description="Helical" evidence="1">
    <location>
        <begin position="7"/>
        <end position="29"/>
    </location>
</feature>
<dbReference type="InterPro" id="IPR025164">
    <property type="entry name" value="Toastrack_DUF4097"/>
</dbReference>
<gene>
    <name evidence="3" type="ORF">H8Z77_08850</name>
</gene>
<keyword evidence="1" id="KW-0472">Membrane</keyword>
<protein>
    <submittedName>
        <fullName evidence="3">DUF4097 family beta strand repeat protein</fullName>
    </submittedName>
</protein>
<evidence type="ECO:0000313" key="3">
    <source>
        <dbReference type="EMBL" id="MBC5788124.1"/>
    </source>
</evidence>
<evidence type="ECO:0000313" key="4">
    <source>
        <dbReference type="Proteomes" id="UP000649151"/>
    </source>
</evidence>
<dbReference type="Pfam" id="PF13349">
    <property type="entry name" value="DUF4097"/>
    <property type="match status" value="1"/>
</dbReference>
<sequence length="326" mass="35655">MKRSMKIVWTVIGVIFGVGLILTAIGYTMGASKHIVLNTTGVHAIKGDTKVISDQQQLEKFTSISIDTRSASVKLEPSDHYGIETHYQDNNETITWEIKDGCLTVQQSENYLGLNWDFSFINAGAPYYWGEVTIYYPSDANFQITTVVSGGNITIAGLKTDGLTLEGDSATFDLQDVTTTQWENKLDTSDISANHVTTTKLVHITNNGDTSFSNCMFEMIEGSIEDGNLDMVSCQTKGMQIINHYGDMDLTGDFQGITSLNAVEGDVTLHPTMDSSSYGYQLESAEGCVEINGIEQPQSISQNMSSQNQIRATVEYGDISIAVSSH</sequence>
<dbReference type="Proteomes" id="UP000649151">
    <property type="component" value="Unassembled WGS sequence"/>
</dbReference>
<dbReference type="EMBL" id="JACOQK010000001">
    <property type="protein sequence ID" value="MBC5788124.1"/>
    <property type="molecule type" value="Genomic_DNA"/>
</dbReference>
<reference evidence="3 4" key="1">
    <citation type="submission" date="2020-08" db="EMBL/GenBank/DDBJ databases">
        <title>Genome public.</title>
        <authorList>
            <person name="Liu C."/>
            <person name="Sun Q."/>
        </authorList>
    </citation>
    <scope>NUCLEOTIDE SEQUENCE [LARGE SCALE GENOMIC DNA]</scope>
    <source>
        <strain evidence="3 4">NSJ-27</strain>
    </source>
</reference>
<accession>A0ABR7ISK5</accession>
<feature type="domain" description="DUF4097" evidence="2">
    <location>
        <begin position="62"/>
        <end position="321"/>
    </location>
</feature>
<dbReference type="RefSeq" id="WP_186996783.1">
    <property type="nucleotide sequence ID" value="NZ_JACOQK010000001.1"/>
</dbReference>
<keyword evidence="1" id="KW-1133">Transmembrane helix</keyword>
<comment type="caution">
    <text evidence="3">The sequence shown here is derived from an EMBL/GenBank/DDBJ whole genome shotgun (WGS) entry which is preliminary data.</text>
</comment>
<dbReference type="Gene3D" id="2.160.20.120">
    <property type="match status" value="1"/>
</dbReference>
<keyword evidence="1" id="KW-0812">Transmembrane</keyword>
<evidence type="ECO:0000256" key="1">
    <source>
        <dbReference type="SAM" id="Phobius"/>
    </source>
</evidence>
<name>A0ABR7ISK5_9CLOT</name>
<proteinExistence type="predicted"/>
<organism evidence="3 4">
    <name type="scientific">Clostridium facile</name>
    <dbReference type="NCBI Taxonomy" id="2763035"/>
    <lineage>
        <taxon>Bacteria</taxon>
        <taxon>Bacillati</taxon>
        <taxon>Bacillota</taxon>
        <taxon>Clostridia</taxon>
        <taxon>Eubacteriales</taxon>
        <taxon>Clostridiaceae</taxon>
        <taxon>Clostridium</taxon>
    </lineage>
</organism>
<evidence type="ECO:0000259" key="2">
    <source>
        <dbReference type="Pfam" id="PF13349"/>
    </source>
</evidence>
<keyword evidence="4" id="KW-1185">Reference proteome</keyword>